<keyword evidence="2" id="KW-1185">Reference proteome</keyword>
<evidence type="ECO:0000313" key="1">
    <source>
        <dbReference type="EMBL" id="GGL55320.1"/>
    </source>
</evidence>
<gene>
    <name evidence="1" type="ORF">GCM10011575_12160</name>
</gene>
<evidence type="ECO:0008006" key="3">
    <source>
        <dbReference type="Google" id="ProtNLM"/>
    </source>
</evidence>
<dbReference type="RefSeq" id="WP_229669751.1">
    <property type="nucleotide sequence ID" value="NZ_BMMZ01000002.1"/>
</dbReference>
<sequence length="110" mass="12579">MKHWTSDRAPDQWQLSVMAPSQRRRSKHLRPARPLVVGHASSDLKSDGRWIVRPIAGASAIKDYRCPGCDQVIRPGTPHLVVWPADPGLGFVSGVEQRRHWHNSCWTRRR</sequence>
<dbReference type="AlphaFoldDB" id="A0A917W0Y1"/>
<protein>
    <recommendedName>
        <fullName evidence="3">ATP/GTP-binding protein</fullName>
    </recommendedName>
</protein>
<comment type="caution">
    <text evidence="1">The sequence shown here is derived from an EMBL/GenBank/DDBJ whole genome shotgun (WGS) entry which is preliminary data.</text>
</comment>
<dbReference type="Proteomes" id="UP000613840">
    <property type="component" value="Unassembled WGS sequence"/>
</dbReference>
<reference evidence="1" key="1">
    <citation type="journal article" date="2014" name="Int. J. Syst. Evol. Microbiol.">
        <title>Complete genome sequence of Corynebacterium casei LMG S-19264T (=DSM 44701T), isolated from a smear-ripened cheese.</title>
        <authorList>
            <consortium name="US DOE Joint Genome Institute (JGI-PGF)"/>
            <person name="Walter F."/>
            <person name="Albersmeier A."/>
            <person name="Kalinowski J."/>
            <person name="Ruckert C."/>
        </authorList>
    </citation>
    <scope>NUCLEOTIDE SEQUENCE</scope>
    <source>
        <strain evidence="1">CGMCC 4.7306</strain>
    </source>
</reference>
<organism evidence="1 2">
    <name type="scientific">Microlunatus endophyticus</name>
    <dbReference type="NCBI Taxonomy" id="1716077"/>
    <lineage>
        <taxon>Bacteria</taxon>
        <taxon>Bacillati</taxon>
        <taxon>Actinomycetota</taxon>
        <taxon>Actinomycetes</taxon>
        <taxon>Propionibacteriales</taxon>
        <taxon>Propionibacteriaceae</taxon>
        <taxon>Microlunatus</taxon>
    </lineage>
</organism>
<proteinExistence type="predicted"/>
<reference evidence="1" key="2">
    <citation type="submission" date="2020-09" db="EMBL/GenBank/DDBJ databases">
        <authorList>
            <person name="Sun Q."/>
            <person name="Zhou Y."/>
        </authorList>
    </citation>
    <scope>NUCLEOTIDE SEQUENCE</scope>
    <source>
        <strain evidence="1">CGMCC 4.7306</strain>
    </source>
</reference>
<dbReference type="EMBL" id="BMMZ01000002">
    <property type="protein sequence ID" value="GGL55320.1"/>
    <property type="molecule type" value="Genomic_DNA"/>
</dbReference>
<name>A0A917W0Y1_9ACTN</name>
<accession>A0A917W0Y1</accession>
<evidence type="ECO:0000313" key="2">
    <source>
        <dbReference type="Proteomes" id="UP000613840"/>
    </source>
</evidence>